<name>A0A6C0BEL2_9ZZZZ</name>
<protein>
    <submittedName>
        <fullName evidence="1">Uncharacterized protein</fullName>
    </submittedName>
</protein>
<reference evidence="1" key="1">
    <citation type="journal article" date="2020" name="Nature">
        <title>Giant virus diversity and host interactions through global metagenomics.</title>
        <authorList>
            <person name="Schulz F."/>
            <person name="Roux S."/>
            <person name="Paez-Espino D."/>
            <person name="Jungbluth S."/>
            <person name="Walsh D.A."/>
            <person name="Denef V.J."/>
            <person name="McMahon K.D."/>
            <person name="Konstantinidis K.T."/>
            <person name="Eloe-Fadrosh E.A."/>
            <person name="Kyrpides N.C."/>
            <person name="Woyke T."/>
        </authorList>
    </citation>
    <scope>NUCLEOTIDE SEQUENCE</scope>
    <source>
        <strain evidence="1">GVMAG-M-3300010160-60</strain>
    </source>
</reference>
<accession>A0A6C0BEL2</accession>
<dbReference type="AlphaFoldDB" id="A0A6C0BEL2"/>
<proteinExistence type="predicted"/>
<evidence type="ECO:0000313" key="1">
    <source>
        <dbReference type="EMBL" id="QHS90234.1"/>
    </source>
</evidence>
<sequence length="35" mass="4175">MTEQLKKKIAELEKLKTNSLTIYEIYNSIILNFMI</sequence>
<organism evidence="1">
    <name type="scientific">viral metagenome</name>
    <dbReference type="NCBI Taxonomy" id="1070528"/>
    <lineage>
        <taxon>unclassified sequences</taxon>
        <taxon>metagenomes</taxon>
        <taxon>organismal metagenomes</taxon>
    </lineage>
</organism>
<dbReference type="EMBL" id="MN739130">
    <property type="protein sequence ID" value="QHS90234.1"/>
    <property type="molecule type" value="Genomic_DNA"/>
</dbReference>